<feature type="active site" description="Nucleophile" evidence="4">
    <location>
        <position position="359"/>
    </location>
</feature>
<protein>
    <submittedName>
        <fullName evidence="6">Uncharacterized RNA methyltransferase Cgl1903/cg2084</fullName>
        <ecNumber evidence="6">2.1.1.-</ecNumber>
    </submittedName>
</protein>
<dbReference type="Gene3D" id="2.40.50.1070">
    <property type="match status" value="1"/>
</dbReference>
<feature type="binding site" evidence="4">
    <location>
        <position position="289"/>
    </location>
    <ligand>
        <name>S-adenosyl-L-methionine</name>
        <dbReference type="ChEBI" id="CHEBI:59789"/>
    </ligand>
</feature>
<dbReference type="RefSeq" id="WP_126415703.1">
    <property type="nucleotide sequence ID" value="NZ_LR134476.1"/>
</dbReference>
<proteinExistence type="inferred from homology"/>
<gene>
    <name evidence="6" type="ORF">NCTC13354_00186</name>
</gene>
<feature type="binding site" evidence="4">
    <location>
        <position position="265"/>
    </location>
    <ligand>
        <name>S-adenosyl-L-methionine</name>
        <dbReference type="ChEBI" id="CHEBI:59789"/>
    </ligand>
</feature>
<evidence type="ECO:0000256" key="2">
    <source>
        <dbReference type="ARBA" id="ARBA00022679"/>
    </source>
</evidence>
<dbReference type="Proteomes" id="UP000269542">
    <property type="component" value="Chromosome"/>
</dbReference>
<organism evidence="6 7">
    <name type="scientific">Trueperella bialowiezensis</name>
    <dbReference type="NCBI Taxonomy" id="312285"/>
    <lineage>
        <taxon>Bacteria</taxon>
        <taxon>Bacillati</taxon>
        <taxon>Actinomycetota</taxon>
        <taxon>Actinomycetes</taxon>
        <taxon>Actinomycetales</taxon>
        <taxon>Actinomycetaceae</taxon>
        <taxon>Trueperella</taxon>
    </lineage>
</organism>
<evidence type="ECO:0000256" key="3">
    <source>
        <dbReference type="ARBA" id="ARBA00022691"/>
    </source>
</evidence>
<evidence type="ECO:0000313" key="7">
    <source>
        <dbReference type="Proteomes" id="UP000269542"/>
    </source>
</evidence>
<dbReference type="OrthoDB" id="9804590at2"/>
<keyword evidence="2 4" id="KW-0808">Transferase</keyword>
<dbReference type="PROSITE" id="PS50926">
    <property type="entry name" value="TRAM"/>
    <property type="match status" value="1"/>
</dbReference>
<dbReference type="InterPro" id="IPR002792">
    <property type="entry name" value="TRAM_dom"/>
</dbReference>
<feature type="binding site" evidence="4">
    <location>
        <position position="332"/>
    </location>
    <ligand>
        <name>S-adenosyl-L-methionine</name>
        <dbReference type="ChEBI" id="CHEBI:59789"/>
    </ligand>
</feature>
<dbReference type="SUPFAM" id="SSF53335">
    <property type="entry name" value="S-adenosyl-L-methionine-dependent methyltransferases"/>
    <property type="match status" value="1"/>
</dbReference>
<dbReference type="SUPFAM" id="SSF50249">
    <property type="entry name" value="Nucleic acid-binding proteins"/>
    <property type="match status" value="1"/>
</dbReference>
<dbReference type="EC" id="2.1.1.-" evidence="6"/>
<dbReference type="Gene3D" id="2.40.50.140">
    <property type="entry name" value="Nucleic acid-binding proteins"/>
    <property type="match status" value="1"/>
</dbReference>
<dbReference type="InterPro" id="IPR012340">
    <property type="entry name" value="NA-bd_OB-fold"/>
</dbReference>
<evidence type="ECO:0000256" key="1">
    <source>
        <dbReference type="ARBA" id="ARBA00022603"/>
    </source>
</evidence>
<feature type="domain" description="TRAM" evidence="5">
    <location>
        <begin position="1"/>
        <end position="52"/>
    </location>
</feature>
<reference evidence="6 7" key="1">
    <citation type="submission" date="2018-12" db="EMBL/GenBank/DDBJ databases">
        <authorList>
            <consortium name="Pathogen Informatics"/>
        </authorList>
    </citation>
    <scope>NUCLEOTIDE SEQUENCE [LARGE SCALE GENOMIC DNA]</scope>
    <source>
        <strain evidence="6 7">NCTC13354</strain>
    </source>
</reference>
<dbReference type="Pfam" id="PF01938">
    <property type="entry name" value="TRAM"/>
    <property type="match status" value="1"/>
</dbReference>
<dbReference type="Pfam" id="PF05958">
    <property type="entry name" value="tRNA_U5-meth_tr"/>
    <property type="match status" value="1"/>
</dbReference>
<dbReference type="GO" id="GO:0070041">
    <property type="term" value="F:rRNA (uridine-C5-)-methyltransferase activity"/>
    <property type="evidence" value="ECO:0007669"/>
    <property type="project" value="TreeGrafter"/>
</dbReference>
<dbReference type="AlphaFoldDB" id="A0A448PC31"/>
<keyword evidence="3 4" id="KW-0949">S-adenosyl-L-methionine</keyword>
<dbReference type="GO" id="GO:0070475">
    <property type="term" value="P:rRNA base methylation"/>
    <property type="evidence" value="ECO:0007669"/>
    <property type="project" value="TreeGrafter"/>
</dbReference>
<dbReference type="InterPro" id="IPR030391">
    <property type="entry name" value="MeTrfase_TrmA_CS"/>
</dbReference>
<feature type="binding site" evidence="4">
    <location>
        <position position="236"/>
    </location>
    <ligand>
        <name>S-adenosyl-L-methionine</name>
        <dbReference type="ChEBI" id="CHEBI:59789"/>
    </ligand>
</feature>
<evidence type="ECO:0000313" key="6">
    <source>
        <dbReference type="EMBL" id="VEI12503.1"/>
    </source>
</evidence>
<dbReference type="PANTHER" id="PTHR11061:SF30">
    <property type="entry name" value="TRNA (URACIL(54)-C(5))-METHYLTRANSFERASE"/>
    <property type="match status" value="1"/>
</dbReference>
<keyword evidence="1 4" id="KW-0489">Methyltransferase</keyword>
<name>A0A448PC31_9ACTO</name>
<evidence type="ECO:0000256" key="4">
    <source>
        <dbReference type="PROSITE-ProRule" id="PRU01024"/>
    </source>
</evidence>
<keyword evidence="7" id="KW-1185">Reference proteome</keyword>
<dbReference type="EMBL" id="LR134476">
    <property type="protein sequence ID" value="VEI12503.1"/>
    <property type="molecule type" value="Genomic_DNA"/>
</dbReference>
<dbReference type="InterPro" id="IPR010280">
    <property type="entry name" value="U5_MeTrfase_fam"/>
</dbReference>
<sequence length="400" mass="42549">MRVRIDDIGHGGVGVGRIDDRVIFVRGAIPGELVDVAITDKRAKFLRGVVRDVIEPSPDRVDHPWPDGQAGRVGAADFGHIRLTGQRELKSAVIKQAVRRIGGEALADMVSGHDLGVRAVDEGDGWHSRTRFDVVKMERGVGMYAEKTNTLVPISSVPLAVRDLEQLDLFGTSWDEAIKPGERIKAVAPASGPNVVVAGGRVWSAPGRDAADHVQERAYTGEEIVDYQVSAAGFWQIHHRAPSALLSEVLRGSDVGPGDHVAELFSGAGLFTVPLARRVGPSGSVRAYEGSARAVADANVNLDGMPWASARQRRIDATIAKELTGADVVVADPPRAGLGAQTADALGALPARKIVLVSCDPAAMARDVAQLVASGREIESIVALDIFPHTHHVEVICVLR</sequence>
<dbReference type="PROSITE" id="PS01231">
    <property type="entry name" value="TRMA_2"/>
    <property type="match status" value="1"/>
</dbReference>
<dbReference type="Gene3D" id="3.40.50.150">
    <property type="entry name" value="Vaccinia Virus protein VP39"/>
    <property type="match status" value="1"/>
</dbReference>
<dbReference type="KEGG" id="tbw:NCTC13354_00186"/>
<accession>A0A448PC31</accession>
<dbReference type="InterPro" id="IPR029063">
    <property type="entry name" value="SAM-dependent_MTases_sf"/>
</dbReference>
<dbReference type="PROSITE" id="PS51687">
    <property type="entry name" value="SAM_MT_RNA_M5U"/>
    <property type="match status" value="1"/>
</dbReference>
<dbReference type="PANTHER" id="PTHR11061">
    <property type="entry name" value="RNA M5U METHYLTRANSFERASE"/>
    <property type="match status" value="1"/>
</dbReference>
<comment type="similarity">
    <text evidence="4">Belongs to the class I-like SAM-binding methyltransferase superfamily. RNA M5U methyltransferase family.</text>
</comment>
<evidence type="ECO:0000259" key="5">
    <source>
        <dbReference type="PROSITE" id="PS50926"/>
    </source>
</evidence>